<dbReference type="Gene3D" id="2.170.270.10">
    <property type="entry name" value="SET domain"/>
    <property type="match status" value="1"/>
</dbReference>
<feature type="non-terminal residue" evidence="6">
    <location>
        <position position="620"/>
    </location>
</feature>
<dbReference type="InterPro" id="IPR052097">
    <property type="entry name" value="SET-MYND_domain_protein"/>
</dbReference>
<proteinExistence type="predicted"/>
<gene>
    <name evidence="6" type="ORF">VaNZ11_003418</name>
</gene>
<feature type="non-terminal residue" evidence="6">
    <location>
        <position position="1"/>
    </location>
</feature>
<dbReference type="PANTHER" id="PTHR46165:SF2">
    <property type="entry name" value="SET AND MYND DOMAIN-CONTAINING PROTEIN 4"/>
    <property type="match status" value="1"/>
</dbReference>
<dbReference type="InterPro" id="IPR011990">
    <property type="entry name" value="TPR-like_helical_dom_sf"/>
</dbReference>
<evidence type="ECO:0000256" key="1">
    <source>
        <dbReference type="ARBA" id="ARBA00022603"/>
    </source>
</evidence>
<feature type="region of interest" description="Disordered" evidence="4">
    <location>
        <begin position="270"/>
        <end position="291"/>
    </location>
</feature>
<comment type="caution">
    <text evidence="6">The sequence shown here is derived from an EMBL/GenBank/DDBJ whole genome shotgun (WGS) entry which is preliminary data.</text>
</comment>
<reference evidence="6 7" key="1">
    <citation type="journal article" date="2023" name="IScience">
        <title>Expanded male sex-determining region conserved during the evolution of homothallism in the green alga Volvox.</title>
        <authorList>
            <person name="Yamamoto K."/>
            <person name="Matsuzaki R."/>
            <person name="Mahakham W."/>
            <person name="Heman W."/>
            <person name="Sekimoto H."/>
            <person name="Kawachi M."/>
            <person name="Minakuchi Y."/>
            <person name="Toyoda A."/>
            <person name="Nozaki H."/>
        </authorList>
    </citation>
    <scope>NUCLEOTIDE SEQUENCE [LARGE SCALE GENOMIC DNA]</scope>
    <source>
        <strain evidence="6 7">NIES-4468</strain>
    </source>
</reference>
<evidence type="ECO:0000313" key="6">
    <source>
        <dbReference type="EMBL" id="GLI61142.1"/>
    </source>
</evidence>
<dbReference type="Gene3D" id="1.25.40.10">
    <property type="entry name" value="Tetratricopeptide repeat domain"/>
    <property type="match status" value="1"/>
</dbReference>
<dbReference type="EMBL" id="BSDZ01000009">
    <property type="protein sequence ID" value="GLI61142.1"/>
    <property type="molecule type" value="Genomic_DNA"/>
</dbReference>
<sequence length="620" mass="66370">RGSLSTREVLDGLLTHCDSLDSAALVRTAVLAVVAAAAYRSACHVALRRWQKQRLMAEGLSMDEQRQKQEKQKQDNQQQQQQHQEEEVKEGGFNLSSPLLPVLEGEEEEARELQRLQQLRRLSGAVPVAGLQPPEVSALAVFLTLCRVRVNGMAVRPDVMTLSGDRLALALYPGAALLNHSCAPNVGLRFRGLQLVARTIRPVAPGQPLTISYGPQRGKVPRHERLTAMKAQYAFTCECEACAVSDPWVADDVAALEAALWGLKCPTCSSQAGDQEPQGGQAWNAREDGARRRDRWKFPAAVLPTDPQVIALCGGGAQDHPSVESATGRRNNAAKGGCTRCGRRLTELEVAAAAEVMAAAEELAAQVAAALEEEGEDASGGTGGGAQGNPLARQPAALLLEAWQKLQHAAELRRQVLPDTNRLMGSMMRQLASLAARTLRAAAEEEAAEAEVKRKRGYGEEPGTQMKSSVAATAVAISAAAAPPPPVSDSARRRPSKDELRSLAYDAVRYASYSLLALQQVYSSCSTEVLYELELLVDLLQEVTPPPPPLTRAQFPDTASVAVAAQQPHPASAVLFDGERCGSCGLAGEAHDAALHSRLSDLLAASLHCSQRDEHPATHC</sequence>
<evidence type="ECO:0000256" key="2">
    <source>
        <dbReference type="ARBA" id="ARBA00022679"/>
    </source>
</evidence>
<evidence type="ECO:0000256" key="3">
    <source>
        <dbReference type="ARBA" id="ARBA00022691"/>
    </source>
</evidence>
<protein>
    <recommendedName>
        <fullName evidence="5">SET domain-containing protein</fullName>
    </recommendedName>
</protein>
<evidence type="ECO:0000313" key="7">
    <source>
        <dbReference type="Proteomes" id="UP001165090"/>
    </source>
</evidence>
<evidence type="ECO:0000256" key="4">
    <source>
        <dbReference type="SAM" id="MobiDB-lite"/>
    </source>
</evidence>
<keyword evidence="1" id="KW-0489">Methyltransferase</keyword>
<dbReference type="Proteomes" id="UP001165090">
    <property type="component" value="Unassembled WGS sequence"/>
</dbReference>
<feature type="domain" description="SET" evidence="5">
    <location>
        <begin position="107"/>
        <end position="214"/>
    </location>
</feature>
<keyword evidence="2" id="KW-0808">Transferase</keyword>
<accession>A0ABQ5RU40</accession>
<dbReference type="PANTHER" id="PTHR46165">
    <property type="entry name" value="SET AND MYND DOMAIN-CONTAINING PROTEIN 4"/>
    <property type="match status" value="1"/>
</dbReference>
<organism evidence="6 7">
    <name type="scientific">Volvox africanus</name>
    <dbReference type="NCBI Taxonomy" id="51714"/>
    <lineage>
        <taxon>Eukaryota</taxon>
        <taxon>Viridiplantae</taxon>
        <taxon>Chlorophyta</taxon>
        <taxon>core chlorophytes</taxon>
        <taxon>Chlorophyceae</taxon>
        <taxon>CS clade</taxon>
        <taxon>Chlamydomonadales</taxon>
        <taxon>Volvocaceae</taxon>
        <taxon>Volvox</taxon>
    </lineage>
</organism>
<dbReference type="SUPFAM" id="SSF82199">
    <property type="entry name" value="SET domain"/>
    <property type="match status" value="1"/>
</dbReference>
<feature type="compositionally biased region" description="Basic and acidic residues" evidence="4">
    <location>
        <begin position="63"/>
        <end position="74"/>
    </location>
</feature>
<feature type="compositionally biased region" description="Gly residues" evidence="4">
    <location>
        <begin position="378"/>
        <end position="387"/>
    </location>
</feature>
<feature type="region of interest" description="Disordered" evidence="4">
    <location>
        <begin position="62"/>
        <end position="95"/>
    </location>
</feature>
<dbReference type="Pfam" id="PF00856">
    <property type="entry name" value="SET"/>
    <property type="match status" value="1"/>
</dbReference>
<keyword evidence="3" id="KW-0949">S-adenosyl-L-methionine</keyword>
<keyword evidence="7" id="KW-1185">Reference proteome</keyword>
<dbReference type="InterPro" id="IPR046341">
    <property type="entry name" value="SET_dom_sf"/>
</dbReference>
<name>A0ABQ5RU40_9CHLO</name>
<evidence type="ECO:0000259" key="5">
    <source>
        <dbReference type="Pfam" id="PF00856"/>
    </source>
</evidence>
<dbReference type="InterPro" id="IPR001214">
    <property type="entry name" value="SET_dom"/>
</dbReference>
<feature type="region of interest" description="Disordered" evidence="4">
    <location>
        <begin position="371"/>
        <end position="390"/>
    </location>
</feature>